<organism evidence="4 5">
    <name type="scientific">Collinsella aerofaciens</name>
    <dbReference type="NCBI Taxonomy" id="74426"/>
    <lineage>
        <taxon>Bacteria</taxon>
        <taxon>Bacillati</taxon>
        <taxon>Actinomycetota</taxon>
        <taxon>Coriobacteriia</taxon>
        <taxon>Coriobacteriales</taxon>
        <taxon>Coriobacteriaceae</taxon>
        <taxon>Collinsella</taxon>
    </lineage>
</organism>
<evidence type="ECO:0000256" key="2">
    <source>
        <dbReference type="SAM" id="MobiDB-lite"/>
    </source>
</evidence>
<sequence length="318" mass="35154">MTDLNYDKIDNPEDKTQGNEEVKNSSIKKRVIIGAGIVALLIAGCVVGYAGYNYKQACSEHNQQVEVLYSKASDSVVAFKADPRLLTFEQRLDTIRNAQNNKEMLNKEISDDKFKYADGTSPDWTKLLNKYDSIIKDCRNAQNNEWNTSLADHVNFDVNSTEDTDSLQQHINSLNGLFNDISNKDNQKLIFEDAKKDSKKFIDQINEQISRYQTRIDDVNKAKAEDEAKAQEEAAKAQQQASQQNNYSSNSGSKYSGGSGYSDGSSNSGYSGGSSNGGGKVVIKTMDVYDENGNYVGSTHWYSDGTCDDPYSAGMGGF</sequence>
<feature type="compositionally biased region" description="Basic and acidic residues" evidence="2">
    <location>
        <begin position="223"/>
        <end position="235"/>
    </location>
</feature>
<proteinExistence type="predicted"/>
<evidence type="ECO:0000256" key="1">
    <source>
        <dbReference type="SAM" id="Coils"/>
    </source>
</evidence>
<gene>
    <name evidence="4" type="ORF">GT635_01595</name>
</gene>
<keyword evidence="1" id="KW-0175">Coiled coil</keyword>
<feature type="transmembrane region" description="Helical" evidence="3">
    <location>
        <begin position="31"/>
        <end position="52"/>
    </location>
</feature>
<protein>
    <recommendedName>
        <fullName evidence="6">Colicin transporter</fullName>
    </recommendedName>
</protein>
<evidence type="ECO:0008006" key="6">
    <source>
        <dbReference type="Google" id="ProtNLM"/>
    </source>
</evidence>
<dbReference type="Proteomes" id="UP000481598">
    <property type="component" value="Unassembled WGS sequence"/>
</dbReference>
<name>A0A6L8RJC5_9ACTN</name>
<keyword evidence="3" id="KW-0472">Membrane</keyword>
<evidence type="ECO:0000256" key="3">
    <source>
        <dbReference type="SAM" id="Phobius"/>
    </source>
</evidence>
<dbReference type="AlphaFoldDB" id="A0A6L8RJC5"/>
<dbReference type="EMBL" id="WWTB01000003">
    <property type="protein sequence ID" value="MZJ85162.1"/>
    <property type="molecule type" value="Genomic_DNA"/>
</dbReference>
<feature type="coiled-coil region" evidence="1">
    <location>
        <begin position="88"/>
        <end position="115"/>
    </location>
</feature>
<reference evidence="4 5" key="1">
    <citation type="journal article" date="2019" name="Nat. Med.">
        <title>A library of human gut bacterial isolates paired with longitudinal multiomics data enables mechanistic microbiome research.</title>
        <authorList>
            <person name="Poyet M."/>
            <person name="Groussin M."/>
            <person name="Gibbons S.M."/>
            <person name="Avila-Pacheco J."/>
            <person name="Jiang X."/>
            <person name="Kearney S.M."/>
            <person name="Perrotta A.R."/>
            <person name="Berdy B."/>
            <person name="Zhao S."/>
            <person name="Lieberman T.D."/>
            <person name="Swanson P.K."/>
            <person name="Smith M."/>
            <person name="Roesemann S."/>
            <person name="Alexander J.E."/>
            <person name="Rich S.A."/>
            <person name="Livny J."/>
            <person name="Vlamakis H."/>
            <person name="Clish C."/>
            <person name="Bullock K."/>
            <person name="Deik A."/>
            <person name="Scott J."/>
            <person name="Pierce K.A."/>
            <person name="Xavier R.J."/>
            <person name="Alm E.J."/>
        </authorList>
    </citation>
    <scope>NUCLEOTIDE SEQUENCE [LARGE SCALE GENOMIC DNA]</scope>
    <source>
        <strain evidence="4 5">BIOML-A10</strain>
    </source>
</reference>
<feature type="region of interest" description="Disordered" evidence="2">
    <location>
        <begin position="1"/>
        <end position="22"/>
    </location>
</feature>
<evidence type="ECO:0000313" key="4">
    <source>
        <dbReference type="EMBL" id="MZJ85162.1"/>
    </source>
</evidence>
<feature type="compositionally biased region" description="Low complexity" evidence="2">
    <location>
        <begin position="236"/>
        <end position="254"/>
    </location>
</feature>
<accession>A0A6L8RJC5</accession>
<comment type="caution">
    <text evidence="4">The sequence shown here is derived from an EMBL/GenBank/DDBJ whole genome shotgun (WGS) entry which is preliminary data.</text>
</comment>
<keyword evidence="3" id="KW-0812">Transmembrane</keyword>
<evidence type="ECO:0000313" key="5">
    <source>
        <dbReference type="Proteomes" id="UP000481598"/>
    </source>
</evidence>
<dbReference type="RefSeq" id="WP_161154810.1">
    <property type="nucleotide sequence ID" value="NZ_WWSY01000001.1"/>
</dbReference>
<feature type="region of interest" description="Disordered" evidence="2">
    <location>
        <begin position="223"/>
        <end position="277"/>
    </location>
</feature>
<keyword evidence="3" id="KW-1133">Transmembrane helix</keyword>